<feature type="compositionally biased region" description="Polar residues" evidence="6">
    <location>
        <begin position="184"/>
        <end position="205"/>
    </location>
</feature>
<evidence type="ECO:0000256" key="3">
    <source>
        <dbReference type="ARBA" id="ARBA00022525"/>
    </source>
</evidence>
<feature type="non-terminal residue" evidence="9">
    <location>
        <position position="1"/>
    </location>
</feature>
<dbReference type="PANTHER" id="PTHR42792:SF2">
    <property type="entry name" value="FLAGELLIN"/>
    <property type="match status" value="1"/>
</dbReference>
<comment type="subcellular location">
    <subcellularLocation>
        <location evidence="5">Secreted</location>
    </subcellularLocation>
    <subcellularLocation>
        <location evidence="5">Bacterial flagellum</location>
    </subcellularLocation>
</comment>
<keyword evidence="3 5" id="KW-0964">Secreted</keyword>
<keyword evidence="4 5" id="KW-0975">Bacterial flagellum</keyword>
<feature type="domain" description="Flagellin C-terminal" evidence="8">
    <location>
        <begin position="309"/>
        <end position="392"/>
    </location>
</feature>
<organism evidence="9 10">
    <name type="scientific">Izhakiella capsodis</name>
    <dbReference type="NCBI Taxonomy" id="1367852"/>
    <lineage>
        <taxon>Bacteria</taxon>
        <taxon>Pseudomonadati</taxon>
        <taxon>Pseudomonadota</taxon>
        <taxon>Gammaproteobacteria</taxon>
        <taxon>Enterobacterales</taxon>
        <taxon>Erwiniaceae</taxon>
        <taxon>Izhakiella</taxon>
    </lineage>
</organism>
<dbReference type="PANTHER" id="PTHR42792">
    <property type="entry name" value="FLAGELLIN"/>
    <property type="match status" value="1"/>
</dbReference>
<dbReference type="AlphaFoldDB" id="A0A1I5B066"/>
<dbReference type="InterPro" id="IPR042187">
    <property type="entry name" value="Flagellin_C_sub2"/>
</dbReference>
<comment type="similarity">
    <text evidence="2 5">Belongs to the bacterial flagellin family.</text>
</comment>
<dbReference type="InterPro" id="IPR001029">
    <property type="entry name" value="Flagellin_N"/>
</dbReference>
<dbReference type="Gene3D" id="6.10.10.10">
    <property type="entry name" value="Flagellar export chaperone, C-terminal domain"/>
    <property type="match status" value="1"/>
</dbReference>
<dbReference type="STRING" id="1367852.SAMN05216516_1141"/>
<evidence type="ECO:0000256" key="2">
    <source>
        <dbReference type="ARBA" id="ARBA00005709"/>
    </source>
</evidence>
<dbReference type="InterPro" id="IPR046358">
    <property type="entry name" value="Flagellin_C"/>
</dbReference>
<keyword evidence="10" id="KW-1185">Reference proteome</keyword>
<gene>
    <name evidence="9" type="ORF">SAMN05216516_1141</name>
</gene>
<dbReference type="RefSeq" id="WP_177203358.1">
    <property type="nucleotide sequence ID" value="NZ_FOVC01000014.1"/>
</dbReference>
<accession>A0A1I5B066</accession>
<evidence type="ECO:0000313" key="10">
    <source>
        <dbReference type="Proteomes" id="UP000242222"/>
    </source>
</evidence>
<evidence type="ECO:0000259" key="8">
    <source>
        <dbReference type="Pfam" id="PF00700"/>
    </source>
</evidence>
<protein>
    <recommendedName>
        <fullName evidence="5">Flagellin</fullName>
    </recommendedName>
</protein>
<evidence type="ECO:0000259" key="7">
    <source>
        <dbReference type="Pfam" id="PF00669"/>
    </source>
</evidence>
<proteinExistence type="inferred from homology"/>
<name>A0A1I5B066_9GAMM</name>
<dbReference type="GO" id="GO:0005198">
    <property type="term" value="F:structural molecule activity"/>
    <property type="evidence" value="ECO:0007669"/>
    <property type="project" value="UniProtKB-UniRule"/>
</dbReference>
<comment type="function">
    <text evidence="1 5">Flagellin is the subunit protein which polymerizes to form the filaments of bacterial flagella.</text>
</comment>
<dbReference type="GO" id="GO:0005576">
    <property type="term" value="C:extracellular region"/>
    <property type="evidence" value="ECO:0007669"/>
    <property type="project" value="UniProtKB-SubCell"/>
</dbReference>
<evidence type="ECO:0000256" key="4">
    <source>
        <dbReference type="ARBA" id="ARBA00023143"/>
    </source>
</evidence>
<dbReference type="GO" id="GO:0009288">
    <property type="term" value="C:bacterial-type flagellum"/>
    <property type="evidence" value="ECO:0007669"/>
    <property type="project" value="UniProtKB-SubCell"/>
</dbReference>
<sequence>SMLQTAEGAFDEVTNILYRMKDLATQGADDTNGASDRDALQSELTELNKELANILNNTRYGNEKLFSSAVSVKKPEKEVLPEVPKVTEVPEVPKTPEVSKDVPPPGEPQTFRVKAFERVLTDDKPYFIFKLFDDDGSLIDIRINPGDEDYIDVFNYYAVNVNMVEGDLPPPSISLKYKRLHTSSAESDSPVTQESAPSESFTSTKPALRATEPSSIPLERGGTASESDSSIKFEPGSGSASESDTPSESILTQGKLTKALQFQIGAGKDEVMKLDLSNQINDVTQAIGELSGAGHDLTTGTSANSMIGRISDVLNSVGAIRSSLGASINRLGHTSNNLANMKDNTDNSIGVIRDTDYASESSQMTRQQMLAQSSQLMLRQAGSMSNMILNFLK</sequence>
<dbReference type="Proteomes" id="UP000242222">
    <property type="component" value="Unassembled WGS sequence"/>
</dbReference>
<evidence type="ECO:0000256" key="1">
    <source>
        <dbReference type="ARBA" id="ARBA00002270"/>
    </source>
</evidence>
<dbReference type="InterPro" id="IPR001492">
    <property type="entry name" value="Flagellin"/>
</dbReference>
<keyword evidence="9" id="KW-0282">Flagellum</keyword>
<evidence type="ECO:0000256" key="6">
    <source>
        <dbReference type="SAM" id="MobiDB-lite"/>
    </source>
</evidence>
<reference evidence="10" key="1">
    <citation type="submission" date="2016-10" db="EMBL/GenBank/DDBJ databases">
        <authorList>
            <person name="Varghese N."/>
            <person name="Submissions S."/>
        </authorList>
    </citation>
    <scope>NUCLEOTIDE SEQUENCE [LARGE SCALE GENOMIC DNA]</scope>
    <source>
        <strain evidence="10">N6PO6</strain>
    </source>
</reference>
<keyword evidence="9" id="KW-0969">Cilium</keyword>
<evidence type="ECO:0000256" key="5">
    <source>
        <dbReference type="RuleBase" id="RU362073"/>
    </source>
</evidence>
<dbReference type="SUPFAM" id="SSF64518">
    <property type="entry name" value="Phase 1 flagellin"/>
    <property type="match status" value="2"/>
</dbReference>
<feature type="region of interest" description="Disordered" evidence="6">
    <location>
        <begin position="184"/>
        <end position="250"/>
    </location>
</feature>
<dbReference type="Pfam" id="PF00700">
    <property type="entry name" value="Flagellin_C"/>
    <property type="match status" value="1"/>
</dbReference>
<dbReference type="Pfam" id="PF00669">
    <property type="entry name" value="Flagellin_N"/>
    <property type="match status" value="1"/>
</dbReference>
<evidence type="ECO:0000313" key="9">
    <source>
        <dbReference type="EMBL" id="SFN68108.1"/>
    </source>
</evidence>
<keyword evidence="9" id="KW-0966">Cell projection</keyword>
<feature type="compositionally biased region" description="Polar residues" evidence="6">
    <location>
        <begin position="238"/>
        <end position="250"/>
    </location>
</feature>
<dbReference type="PRINTS" id="PR00207">
    <property type="entry name" value="FLAGELLIN"/>
</dbReference>
<dbReference type="EMBL" id="FOVC01000014">
    <property type="protein sequence ID" value="SFN68108.1"/>
    <property type="molecule type" value="Genomic_DNA"/>
</dbReference>
<dbReference type="Gene3D" id="1.20.1330.10">
    <property type="entry name" value="f41 fragment of flagellin, N-terminal domain"/>
    <property type="match status" value="2"/>
</dbReference>
<feature type="domain" description="Flagellin N-terminal" evidence="7">
    <location>
        <begin position="1"/>
        <end position="68"/>
    </location>
</feature>